<keyword evidence="3" id="KW-1185">Reference proteome</keyword>
<dbReference type="Proteomes" id="UP000006304">
    <property type="component" value="Chromosome"/>
</dbReference>
<sequence>MVGGGRSDEHVAMGEIQRRQNALVDGYTDHDIRRRYRGSRWHRLRRGCYVEAAEFDGLDSIDRHRLLIDSTLPALAHDAIVSHQSAAVLYGLPLWATPLDLVHVTRDRCNGGRVRHAMKVHCAPISDGVVEIDGYWVTTPARTVVDLARTLPCEQAVVVGDAAMRTLGITPTELATELALAARRRGITQAHRTIGLLDGHSESVGESRSRVMFHRNGLSIPAQQGQLFTATGKLLGRVDFYDAAAGVVGEFDGRVKYGRLLKPGQEPADALFEEKLREDAIRETGMLMVRWTWQDLDGTAAALRWQRAVERARRMPPPRVTLTPAALPEGLRPEVHPVPMRP</sequence>
<dbReference type="EMBL" id="CP003876">
    <property type="protein sequence ID" value="AFT99162.1"/>
    <property type="molecule type" value="Genomic_DNA"/>
</dbReference>
<gene>
    <name evidence="2" type="ORF">O3I_006000</name>
</gene>
<evidence type="ECO:0000313" key="2">
    <source>
        <dbReference type="EMBL" id="AFT99162.1"/>
    </source>
</evidence>
<accession>K0EII9</accession>
<proteinExistence type="predicted"/>
<dbReference type="HOGENOM" id="CLU_052626_4_1_11"/>
<protein>
    <recommendedName>
        <fullName evidence="4">AbiEi antitoxin C-terminal domain-containing protein</fullName>
    </recommendedName>
</protein>
<name>K0EII9_NOCB7</name>
<feature type="region of interest" description="Disordered" evidence="1">
    <location>
        <begin position="319"/>
        <end position="342"/>
    </location>
</feature>
<evidence type="ECO:0000313" key="3">
    <source>
        <dbReference type="Proteomes" id="UP000006304"/>
    </source>
</evidence>
<dbReference type="AlphaFoldDB" id="K0EII9"/>
<dbReference type="eggNOG" id="COG5340">
    <property type="taxonomic scope" value="Bacteria"/>
</dbReference>
<organism evidence="2 3">
    <name type="scientific">Nocardia brasiliensis (strain ATCC 700358 / HUJEG-1)</name>
    <dbReference type="NCBI Taxonomy" id="1133849"/>
    <lineage>
        <taxon>Bacteria</taxon>
        <taxon>Bacillati</taxon>
        <taxon>Actinomycetota</taxon>
        <taxon>Actinomycetes</taxon>
        <taxon>Mycobacteriales</taxon>
        <taxon>Nocardiaceae</taxon>
        <taxon>Nocardia</taxon>
    </lineage>
</organism>
<evidence type="ECO:0008006" key="4">
    <source>
        <dbReference type="Google" id="ProtNLM"/>
    </source>
</evidence>
<dbReference type="STRING" id="1133849.O3I_006000"/>
<dbReference type="KEGG" id="nbr:O3I_006000"/>
<evidence type="ECO:0000256" key="1">
    <source>
        <dbReference type="SAM" id="MobiDB-lite"/>
    </source>
</evidence>
<reference evidence="2 3" key="1">
    <citation type="journal article" date="2012" name="J. Bacteriol.">
        <title>Complete genome sequence of Nocardia brasiliensis HUJEG-1.</title>
        <authorList>
            <person name="Vera-Cabrera L."/>
            <person name="Ortiz-Lopez R."/>
            <person name="Elizondo-Gonzalez R."/>
            <person name="Perez-Maya A.A."/>
            <person name="Ocampo-Candiani J."/>
        </authorList>
    </citation>
    <scope>NUCLEOTIDE SEQUENCE [LARGE SCALE GENOMIC DNA]</scope>
    <source>
        <strain evidence="3">ATCC 700358</strain>
    </source>
</reference>